<evidence type="ECO:0000313" key="1">
    <source>
        <dbReference type="EMBL" id="KAI9390057.1"/>
    </source>
</evidence>
<proteinExistence type="predicted"/>
<reference evidence="1 2" key="1">
    <citation type="journal article" date="2006" name="Science">
        <title>The genome of black cottonwood, Populus trichocarpa (Torr. &amp; Gray).</title>
        <authorList>
            <person name="Tuskan G.A."/>
            <person name="Difazio S."/>
            <person name="Jansson S."/>
            <person name="Bohlmann J."/>
            <person name="Grigoriev I."/>
            <person name="Hellsten U."/>
            <person name="Putnam N."/>
            <person name="Ralph S."/>
            <person name="Rombauts S."/>
            <person name="Salamov A."/>
            <person name="Schein J."/>
            <person name="Sterck L."/>
            <person name="Aerts A."/>
            <person name="Bhalerao R.R."/>
            <person name="Bhalerao R.P."/>
            <person name="Blaudez D."/>
            <person name="Boerjan W."/>
            <person name="Brun A."/>
            <person name="Brunner A."/>
            <person name="Busov V."/>
            <person name="Campbell M."/>
            <person name="Carlson J."/>
            <person name="Chalot M."/>
            <person name="Chapman J."/>
            <person name="Chen G.L."/>
            <person name="Cooper D."/>
            <person name="Coutinho P.M."/>
            <person name="Couturier J."/>
            <person name="Covert S."/>
            <person name="Cronk Q."/>
            <person name="Cunningham R."/>
            <person name="Davis J."/>
            <person name="Degroeve S."/>
            <person name="Dejardin A."/>
            <person name="Depamphilis C."/>
            <person name="Detter J."/>
            <person name="Dirks B."/>
            <person name="Dubchak I."/>
            <person name="Duplessis S."/>
            <person name="Ehlting J."/>
            <person name="Ellis B."/>
            <person name="Gendler K."/>
            <person name="Goodstein D."/>
            <person name="Gribskov M."/>
            <person name="Grimwood J."/>
            <person name="Groover A."/>
            <person name="Gunter L."/>
            <person name="Hamberger B."/>
            <person name="Heinze B."/>
            <person name="Helariutta Y."/>
            <person name="Henrissat B."/>
            <person name="Holligan D."/>
            <person name="Holt R."/>
            <person name="Huang W."/>
            <person name="Islam-Faridi N."/>
            <person name="Jones S."/>
            <person name="Jones-Rhoades M."/>
            <person name="Jorgensen R."/>
            <person name="Joshi C."/>
            <person name="Kangasjarvi J."/>
            <person name="Karlsson J."/>
            <person name="Kelleher C."/>
            <person name="Kirkpatrick R."/>
            <person name="Kirst M."/>
            <person name="Kohler A."/>
            <person name="Kalluri U."/>
            <person name="Larimer F."/>
            <person name="Leebens-Mack J."/>
            <person name="Leple J.C."/>
            <person name="Locascio P."/>
            <person name="Lou Y."/>
            <person name="Lucas S."/>
            <person name="Martin F."/>
            <person name="Montanini B."/>
            <person name="Napoli C."/>
            <person name="Nelson D.R."/>
            <person name="Nelson C."/>
            <person name="Nieminen K."/>
            <person name="Nilsson O."/>
            <person name="Pereda V."/>
            <person name="Peter G."/>
            <person name="Philippe R."/>
            <person name="Pilate G."/>
            <person name="Poliakov A."/>
            <person name="Razumovskaya J."/>
            <person name="Richardson P."/>
            <person name="Rinaldi C."/>
            <person name="Ritland K."/>
            <person name="Rouze P."/>
            <person name="Ryaboy D."/>
            <person name="Schmutz J."/>
            <person name="Schrader J."/>
            <person name="Segerman B."/>
            <person name="Shin H."/>
            <person name="Siddiqui A."/>
            <person name="Sterky F."/>
            <person name="Terry A."/>
            <person name="Tsai C.J."/>
            <person name="Uberbacher E."/>
            <person name="Unneberg P."/>
            <person name="Vahala J."/>
            <person name="Wall K."/>
            <person name="Wessler S."/>
            <person name="Yang G."/>
            <person name="Yin T."/>
            <person name="Douglas C."/>
            <person name="Marra M."/>
            <person name="Sandberg G."/>
            <person name="Van de Peer Y."/>
            <person name="Rokhsar D."/>
        </authorList>
    </citation>
    <scope>NUCLEOTIDE SEQUENCE [LARGE SCALE GENOMIC DNA]</scope>
    <source>
        <strain evidence="2">cv. Nisqually</strain>
    </source>
</reference>
<dbReference type="EMBL" id="CM009297">
    <property type="protein sequence ID" value="KAI9390057.1"/>
    <property type="molecule type" value="Genomic_DNA"/>
</dbReference>
<organism evidence="1 2">
    <name type="scientific">Populus trichocarpa</name>
    <name type="common">Western balsam poplar</name>
    <name type="synonym">Populus balsamifera subsp. trichocarpa</name>
    <dbReference type="NCBI Taxonomy" id="3694"/>
    <lineage>
        <taxon>Eukaryota</taxon>
        <taxon>Viridiplantae</taxon>
        <taxon>Streptophyta</taxon>
        <taxon>Embryophyta</taxon>
        <taxon>Tracheophyta</taxon>
        <taxon>Spermatophyta</taxon>
        <taxon>Magnoliopsida</taxon>
        <taxon>eudicotyledons</taxon>
        <taxon>Gunneridae</taxon>
        <taxon>Pentapetalae</taxon>
        <taxon>rosids</taxon>
        <taxon>fabids</taxon>
        <taxon>Malpighiales</taxon>
        <taxon>Salicaceae</taxon>
        <taxon>Saliceae</taxon>
        <taxon>Populus</taxon>
    </lineage>
</organism>
<dbReference type="Proteomes" id="UP000006729">
    <property type="component" value="Chromosome 8"/>
</dbReference>
<accession>A0ACC0SLG5</accession>
<keyword evidence="2" id="KW-1185">Reference proteome</keyword>
<protein>
    <submittedName>
        <fullName evidence="1">Uncharacterized protein</fullName>
    </submittedName>
</protein>
<gene>
    <name evidence="1" type="ORF">POPTR_008G130733v4</name>
</gene>
<evidence type="ECO:0000313" key="2">
    <source>
        <dbReference type="Proteomes" id="UP000006729"/>
    </source>
</evidence>
<sequence>MGLLLLVFGCRGEGRRRTAPRLLAMLLLVAGLWALLKAGWRRRICRGWGCCTGWWNNRVCWREAALLHEEAPSPLEEEETRGQRGSGFGCGFGRKMEWEQNGCSGLVSKRGGAAAEMKKEGGNSREGELGRLSSLVRESLSGGEGEERDLRLKRRRKWGRRLEWEEEGAGTRLREVTREKIVSVLGEKMEWGAAVERRKQPEIKKGGWGGGCKKKIKFFRVRFFSSFFCCQNYPPGLAENEGYL</sequence>
<name>A0ACC0SLG5_POPTR</name>
<comment type="caution">
    <text evidence="1">The sequence shown here is derived from an EMBL/GenBank/DDBJ whole genome shotgun (WGS) entry which is preliminary data.</text>
</comment>